<reference evidence="3 4" key="1">
    <citation type="submission" date="2018-08" db="EMBL/GenBank/DDBJ databases">
        <title>Chitinophagaceae sp. K23C18032701, a novel bacterium isolated from forest soil.</title>
        <authorList>
            <person name="Wang C."/>
        </authorList>
    </citation>
    <scope>NUCLEOTIDE SEQUENCE [LARGE SCALE GENOMIC DNA]</scope>
    <source>
        <strain evidence="3 4">K23C18032701</strain>
    </source>
</reference>
<feature type="region of interest" description="Disordered" evidence="1">
    <location>
        <begin position="716"/>
        <end position="760"/>
    </location>
</feature>
<keyword evidence="4" id="KW-1185">Reference proteome</keyword>
<feature type="compositionally biased region" description="Gly residues" evidence="1">
    <location>
        <begin position="740"/>
        <end position="760"/>
    </location>
</feature>
<feature type="compositionally biased region" description="Polar residues" evidence="1">
    <location>
        <begin position="641"/>
        <end position="686"/>
    </location>
</feature>
<feature type="signal peptide" evidence="2">
    <location>
        <begin position="1"/>
        <end position="22"/>
    </location>
</feature>
<gene>
    <name evidence="3" type="ORF">DXN05_00455</name>
</gene>
<dbReference type="RefSeq" id="WP_116845249.1">
    <property type="nucleotide sequence ID" value="NZ_QTJU01000001.1"/>
</dbReference>
<keyword evidence="2" id="KW-0732">Signal</keyword>
<dbReference type="EMBL" id="QTJU01000001">
    <property type="protein sequence ID" value="RFM29492.1"/>
    <property type="molecule type" value="Genomic_DNA"/>
</dbReference>
<dbReference type="OrthoDB" id="102964at2"/>
<protein>
    <recommendedName>
        <fullName evidence="5">Carbohydrate-binding family V/XII</fullName>
    </recommendedName>
</protein>
<evidence type="ECO:0000313" key="3">
    <source>
        <dbReference type="EMBL" id="RFM29492.1"/>
    </source>
</evidence>
<comment type="caution">
    <text evidence="3">The sequence shown here is derived from an EMBL/GenBank/DDBJ whole genome shotgun (WGS) entry which is preliminary data.</text>
</comment>
<dbReference type="Proteomes" id="UP000261284">
    <property type="component" value="Unassembled WGS sequence"/>
</dbReference>
<sequence length="760" mass="84173">MNTVRLVILCVFAAFGFTAANAQYEWPKVINASDGSVIKVYEPQPESFAGNVLKSRSAISFQAAGQTEPVFGTFWSVSTVETDRDNRRVSVQSVHVPNVKFPSDVDANAISFVKTTLEAQLPAVESDLPLDAILTSLDETKEEKKLSSNFNNKPPKIYYASNPSLLITIDGTPKLKHNSDWDVDAVVNTPFTIVKNNDNNYYLYGGKKWYRAKDALGPYNYTSDVPGNLKKIETSVNAANNADPGYSDSAANARANVVSDIIVTTQPAELIQTKGDPHFTSIDGTSLQYADNSENDIFYNQNDQQYYVLISGRWFTSSKIDGSWSYISSGSLPSDFAKIPEGSPKDNVLASIAGTQAAREAVMDAQIPQTAKVDRRTATTNVTYDGAPRFEAIPGTHLQYATNTQSSVLNYNGRYYAVDKGVWFVSDSPTGPWTVSTDRPDDVESIPPSSPAYNLKYVYVYDSSPDYVYMGYTPGYLNNYVYEATVVYGTGYAYTPWWGNYYYPRPYTWGFGVSYNPWWGWGLGFGFSTGWFNVGFGSGIWGGWGGGWWGPAIYRPPYHYWGGYYGHGYYGHGYYGRGGYGYGGFNRTVVYNRTTVNNIYNYRRDVVSNNRNIGPRRTFGSTPRNVNTPGTGSNPGIGGRSMNNNNRVFSDRQGNVYQQGGRTTNTQGNAGQWQQRNNSNRSWQPVDNNRSEVIQNLNRQQQQQSRGEQRTQNFQQFRNNAGFSRPSSSGAPSFSRPSSSGGGGFSRPSSGGGGSRPSRR</sequence>
<name>A0A3E1NNJ2_9BACT</name>
<feature type="region of interest" description="Disordered" evidence="1">
    <location>
        <begin position="611"/>
        <end position="686"/>
    </location>
</feature>
<evidence type="ECO:0000313" key="4">
    <source>
        <dbReference type="Proteomes" id="UP000261284"/>
    </source>
</evidence>
<proteinExistence type="predicted"/>
<evidence type="ECO:0000256" key="2">
    <source>
        <dbReference type="SAM" id="SignalP"/>
    </source>
</evidence>
<dbReference type="AlphaFoldDB" id="A0A3E1NNJ2"/>
<evidence type="ECO:0000256" key="1">
    <source>
        <dbReference type="SAM" id="MobiDB-lite"/>
    </source>
</evidence>
<feature type="compositionally biased region" description="Low complexity" evidence="1">
    <location>
        <begin position="716"/>
        <end position="739"/>
    </location>
</feature>
<feature type="compositionally biased region" description="Polar residues" evidence="1">
    <location>
        <begin position="619"/>
        <end position="632"/>
    </location>
</feature>
<accession>A0A3E1NNJ2</accession>
<feature type="chain" id="PRO_5017802393" description="Carbohydrate-binding family V/XII" evidence="2">
    <location>
        <begin position="23"/>
        <end position="760"/>
    </location>
</feature>
<evidence type="ECO:0008006" key="5">
    <source>
        <dbReference type="Google" id="ProtNLM"/>
    </source>
</evidence>
<organism evidence="3 4">
    <name type="scientific">Deminuibacter soli</name>
    <dbReference type="NCBI Taxonomy" id="2291815"/>
    <lineage>
        <taxon>Bacteria</taxon>
        <taxon>Pseudomonadati</taxon>
        <taxon>Bacteroidota</taxon>
        <taxon>Chitinophagia</taxon>
        <taxon>Chitinophagales</taxon>
        <taxon>Chitinophagaceae</taxon>
        <taxon>Deminuibacter</taxon>
    </lineage>
</organism>